<dbReference type="GO" id="GO:0005634">
    <property type="term" value="C:nucleus"/>
    <property type="evidence" value="ECO:0007669"/>
    <property type="project" value="UniProtKB-SubCell"/>
</dbReference>
<evidence type="ECO:0000256" key="3">
    <source>
        <dbReference type="ARBA" id="ARBA00023163"/>
    </source>
</evidence>
<dbReference type="AlphaFoldDB" id="A0AAV1CH79"/>
<gene>
    <name evidence="6" type="ORF">OLC1_LOCUS6124</name>
</gene>
<dbReference type="GO" id="GO:0003700">
    <property type="term" value="F:DNA-binding transcription factor activity"/>
    <property type="evidence" value="ECO:0007669"/>
    <property type="project" value="InterPro"/>
</dbReference>
<dbReference type="Pfam" id="PF00899">
    <property type="entry name" value="ThiF"/>
    <property type="match status" value="1"/>
</dbReference>
<keyword evidence="2" id="KW-0805">Transcription regulation</keyword>
<dbReference type="Proteomes" id="UP001161247">
    <property type="component" value="Chromosome 2"/>
</dbReference>
<dbReference type="Pfam" id="PF00249">
    <property type="entry name" value="Myb_DNA-binding"/>
    <property type="match status" value="1"/>
</dbReference>
<dbReference type="InterPro" id="IPR042523">
    <property type="entry name" value="Atg7_N_2"/>
</dbReference>
<dbReference type="InterPro" id="IPR035985">
    <property type="entry name" value="Ubiquitin-activating_enz"/>
</dbReference>
<keyword evidence="7" id="KW-1185">Reference proteome</keyword>
<keyword evidence="3" id="KW-0804">Transcription</keyword>
<dbReference type="InterPro" id="IPR000594">
    <property type="entry name" value="ThiF_NAD_FAD-bd"/>
</dbReference>
<evidence type="ECO:0000313" key="7">
    <source>
        <dbReference type="Proteomes" id="UP001161247"/>
    </source>
</evidence>
<dbReference type="PANTHER" id="PTHR31442:SF32">
    <property type="entry name" value="TWO-COMPONENT RESPONSE REGULATOR ORR21-LIKE"/>
    <property type="match status" value="1"/>
</dbReference>
<evidence type="ECO:0000256" key="2">
    <source>
        <dbReference type="ARBA" id="ARBA00023015"/>
    </source>
</evidence>
<reference evidence="6" key="1">
    <citation type="submission" date="2023-03" db="EMBL/GenBank/DDBJ databases">
        <authorList>
            <person name="Julca I."/>
        </authorList>
    </citation>
    <scope>NUCLEOTIDE SEQUENCE</scope>
</reference>
<dbReference type="PROSITE" id="PS51294">
    <property type="entry name" value="HTH_MYB"/>
    <property type="match status" value="1"/>
</dbReference>
<dbReference type="SUPFAM" id="SSF69572">
    <property type="entry name" value="Activating enzymes of the ubiquitin-like proteins"/>
    <property type="match status" value="1"/>
</dbReference>
<keyword evidence="4" id="KW-0539">Nucleus</keyword>
<comment type="subcellular location">
    <subcellularLocation>
        <location evidence="1">Nucleus</location>
    </subcellularLocation>
</comment>
<dbReference type="EMBL" id="OX459119">
    <property type="protein sequence ID" value="CAI9095081.1"/>
    <property type="molecule type" value="Genomic_DNA"/>
</dbReference>
<feature type="domain" description="HTH myb-type" evidence="5">
    <location>
        <begin position="130"/>
        <end position="181"/>
    </location>
</feature>
<evidence type="ECO:0000259" key="5">
    <source>
        <dbReference type="PROSITE" id="PS51294"/>
    </source>
</evidence>
<dbReference type="PANTHER" id="PTHR31442">
    <property type="entry name" value="HOMEODOMAIN-LIKE SUPERFAMILY PROTEIN-RELATED"/>
    <property type="match status" value="1"/>
</dbReference>
<dbReference type="NCBIfam" id="TIGR01557">
    <property type="entry name" value="myb_SHAQKYF"/>
    <property type="match status" value="1"/>
</dbReference>
<dbReference type="InterPro" id="IPR017930">
    <property type="entry name" value="Myb_dom"/>
</dbReference>
<organism evidence="6 7">
    <name type="scientific">Oldenlandia corymbosa var. corymbosa</name>
    <dbReference type="NCBI Taxonomy" id="529605"/>
    <lineage>
        <taxon>Eukaryota</taxon>
        <taxon>Viridiplantae</taxon>
        <taxon>Streptophyta</taxon>
        <taxon>Embryophyta</taxon>
        <taxon>Tracheophyta</taxon>
        <taxon>Spermatophyta</taxon>
        <taxon>Magnoliopsida</taxon>
        <taxon>eudicotyledons</taxon>
        <taxon>Gunneridae</taxon>
        <taxon>Pentapetalae</taxon>
        <taxon>asterids</taxon>
        <taxon>lamiids</taxon>
        <taxon>Gentianales</taxon>
        <taxon>Rubiaceae</taxon>
        <taxon>Rubioideae</taxon>
        <taxon>Spermacoceae</taxon>
        <taxon>Hedyotis-Oldenlandia complex</taxon>
        <taxon>Oldenlandia</taxon>
    </lineage>
</organism>
<evidence type="ECO:0000256" key="4">
    <source>
        <dbReference type="ARBA" id="ARBA00023242"/>
    </source>
</evidence>
<protein>
    <submittedName>
        <fullName evidence="6">OLC1v1030940C1</fullName>
    </submittedName>
</protein>
<dbReference type="InterPro" id="IPR006447">
    <property type="entry name" value="Myb_dom_plants"/>
</dbReference>
<proteinExistence type="predicted"/>
<dbReference type="Gene3D" id="3.40.140.100">
    <property type="entry name" value="Ubiquitin-like modifier-activating enzyme ATG7 C-terminal domain"/>
    <property type="match status" value="1"/>
</dbReference>
<dbReference type="Pfam" id="PF16420">
    <property type="entry name" value="ATG7_N"/>
    <property type="match status" value="1"/>
</dbReference>
<dbReference type="GO" id="GO:0003677">
    <property type="term" value="F:DNA binding"/>
    <property type="evidence" value="ECO:0007669"/>
    <property type="project" value="InterPro"/>
</dbReference>
<name>A0AAV1CH79_OLDCO</name>
<dbReference type="SUPFAM" id="SSF46689">
    <property type="entry name" value="Homeodomain-like"/>
    <property type="match status" value="1"/>
</dbReference>
<dbReference type="FunFam" id="1.10.10.60:FF:000007">
    <property type="entry name" value="Two-component response regulator"/>
    <property type="match status" value="1"/>
</dbReference>
<dbReference type="InterPro" id="IPR001005">
    <property type="entry name" value="SANT/Myb"/>
</dbReference>
<sequence>MENGAFLFMKKPLDEHIMKYLWQFVMKEKLRSSGQEEGRGLEVAAKIIKNGRGKGIIIKECTGKNYIADVEKNTNGVARRIIDERKVPKRTHRKRKHPEKLIIDLPPKKASAAQSYSIVNYSRKKVCTEWTKELHEKFMDAVKQLGEGKCYPKEIMEIMNVPGLTRMQVASHLQKCRHDNWRAPEERRYRSRTRLSADSNGKEREKIRVFGSMPLQLDLNQRVPTPPQTFLWPHLRSIMIAKKFADPPPPFLTLSPSAVRQPGNDDGDEVSVVLSSASMSDPSHPIKLRRGYTFTLNHYLLNTNTLEDFKNIDRQSLLQAEAKNCALVLKQSESLSKACNEWRTPSSTTGLPFFLVCIPSNSIVSIRQLADWEACQRDCDKVLFGFYDPCHLPNNPGWPPRNYLAYICTRWGLEKIDFLCYRERRGVMDLALSLIGEVVVSVSQGWKSREHLPNVLGWEQYHGKTRQSVSLAKSLDPKSLAVSVADLNLKLMKWRALPSLNLSRISSTRCLLLGAGTLGCQVAWMLMAWGVRKITMVDSGRVAMSNPIRQSLYTFDDSMNGGTFKANAAVQSLEHIFHAVEAEGIVMAIPMPGHPVTIQEEQNGYKGKSVATYPTLF</sequence>
<dbReference type="Gene3D" id="1.10.10.60">
    <property type="entry name" value="Homeodomain-like"/>
    <property type="match status" value="1"/>
</dbReference>
<dbReference type="Gene3D" id="3.40.50.720">
    <property type="entry name" value="NAD(P)-binding Rossmann-like Domain"/>
    <property type="match status" value="1"/>
</dbReference>
<dbReference type="InterPro" id="IPR044841">
    <property type="entry name" value="LUX/BOA-like"/>
</dbReference>
<accession>A0AAV1CH79</accession>
<dbReference type="InterPro" id="IPR009057">
    <property type="entry name" value="Homeodomain-like_sf"/>
</dbReference>
<dbReference type="InterPro" id="IPR032197">
    <property type="entry name" value="Atg7_N"/>
</dbReference>
<evidence type="ECO:0000313" key="6">
    <source>
        <dbReference type="EMBL" id="CAI9095081.1"/>
    </source>
</evidence>
<dbReference type="GO" id="GO:0008641">
    <property type="term" value="F:ubiquitin-like modifier activating enzyme activity"/>
    <property type="evidence" value="ECO:0007669"/>
    <property type="project" value="InterPro"/>
</dbReference>
<evidence type="ECO:0000256" key="1">
    <source>
        <dbReference type="ARBA" id="ARBA00004123"/>
    </source>
</evidence>